<name>A0ACB5TJR8_AMBMO</name>
<evidence type="ECO:0000313" key="1">
    <source>
        <dbReference type="EMBL" id="GME89544.1"/>
    </source>
</evidence>
<dbReference type="EMBL" id="BSXS01007615">
    <property type="protein sequence ID" value="GME89544.1"/>
    <property type="molecule type" value="Genomic_DNA"/>
</dbReference>
<organism evidence="1 2">
    <name type="scientific">Ambrosiozyma monospora</name>
    <name type="common">Yeast</name>
    <name type="synonym">Endomycopsis monosporus</name>
    <dbReference type="NCBI Taxonomy" id="43982"/>
    <lineage>
        <taxon>Eukaryota</taxon>
        <taxon>Fungi</taxon>
        <taxon>Dikarya</taxon>
        <taxon>Ascomycota</taxon>
        <taxon>Saccharomycotina</taxon>
        <taxon>Pichiomycetes</taxon>
        <taxon>Pichiales</taxon>
        <taxon>Pichiaceae</taxon>
        <taxon>Ambrosiozyma</taxon>
    </lineage>
</organism>
<protein>
    <submittedName>
        <fullName evidence="1">Unnamed protein product</fullName>
    </submittedName>
</protein>
<gene>
    <name evidence="1" type="ORF">Amon02_000853000</name>
</gene>
<sequence>MREFEEYKYRSLDPEHFAAEKGAEDEDDVSTVFEMYLSEEDTASSQSLTKSRSSKLKTHSRCMSTPVKGPILTARSTKSKESARLQRYNDLTAEVSREERKDQLAREIEKALRKKERHQAKQDAEEARIEAEVQKRLRLREEKEARRETRRREKERDEVESVVSSRRPRGIDYEKEKEHRVSSDRYMKKCGIDSMMLAGFQVGSSSDSLEVSQALSSYF</sequence>
<reference evidence="1" key="1">
    <citation type="submission" date="2023-04" db="EMBL/GenBank/DDBJ databases">
        <title>Ambrosiozyma monospora NBRC 10751.</title>
        <authorList>
            <person name="Ichikawa N."/>
            <person name="Sato H."/>
            <person name="Tonouchi N."/>
        </authorList>
    </citation>
    <scope>NUCLEOTIDE SEQUENCE</scope>
    <source>
        <strain evidence="1">NBRC 10751</strain>
    </source>
</reference>
<accession>A0ACB5TJR8</accession>
<comment type="caution">
    <text evidence="1">The sequence shown here is derived from an EMBL/GenBank/DDBJ whole genome shotgun (WGS) entry which is preliminary data.</text>
</comment>
<keyword evidence="2" id="KW-1185">Reference proteome</keyword>
<dbReference type="Proteomes" id="UP001165064">
    <property type="component" value="Unassembled WGS sequence"/>
</dbReference>
<proteinExistence type="predicted"/>
<evidence type="ECO:0000313" key="2">
    <source>
        <dbReference type="Proteomes" id="UP001165064"/>
    </source>
</evidence>